<organism evidence="2 3">
    <name type="scientific">Actinoallomurus iriomotensis</name>
    <dbReference type="NCBI Taxonomy" id="478107"/>
    <lineage>
        <taxon>Bacteria</taxon>
        <taxon>Bacillati</taxon>
        <taxon>Actinomycetota</taxon>
        <taxon>Actinomycetes</taxon>
        <taxon>Streptosporangiales</taxon>
        <taxon>Thermomonosporaceae</taxon>
        <taxon>Actinoallomurus</taxon>
    </lineage>
</organism>
<dbReference type="PANTHER" id="PTHR43677">
    <property type="entry name" value="SHORT-CHAIN DEHYDROGENASE/REDUCTASE"/>
    <property type="match status" value="1"/>
</dbReference>
<feature type="domain" description="Enoyl reductase (ER)" evidence="1">
    <location>
        <begin position="8"/>
        <end position="313"/>
    </location>
</feature>
<accession>A0A9W6RI17</accession>
<dbReference type="GO" id="GO:0016491">
    <property type="term" value="F:oxidoreductase activity"/>
    <property type="evidence" value="ECO:0007669"/>
    <property type="project" value="InterPro"/>
</dbReference>
<sequence>MHAAVLHGLGRTPRYETFPAPVAGADEEVVTVTAAALKPSDRWMAAGVHYAPPAFPTVVGLDGVGRLDDGTRVAFFGLRPPYGGMAERTLVRRGLWLPVPDGIDDATAAAVLNPGGAAWKTIVVEGEVTAGQTVLVLGATGASGRIAAQLAKGRGARVVAAGRDQRILDELVARGVDAAIRVDRPHDELAAAIAGEGPYDLVADYLWGAPAEAVFAALPSTRPAAGRTRYILVGMSAGETASLPAIALRRAPVQLAGSGIGGAASVADAATGYAEVLRRVTAGEITFDVAPVPLADVESVWPKAGTDRRTVFIPQGLSRSPRP</sequence>
<name>A0A9W6RI17_9ACTN</name>
<dbReference type="Gene3D" id="3.90.180.10">
    <property type="entry name" value="Medium-chain alcohol dehydrogenases, catalytic domain"/>
    <property type="match status" value="1"/>
</dbReference>
<evidence type="ECO:0000313" key="3">
    <source>
        <dbReference type="Proteomes" id="UP001165135"/>
    </source>
</evidence>
<dbReference type="InterPro" id="IPR020843">
    <property type="entry name" value="ER"/>
</dbReference>
<dbReference type="SMART" id="SM00829">
    <property type="entry name" value="PKS_ER"/>
    <property type="match status" value="1"/>
</dbReference>
<proteinExistence type="predicted"/>
<dbReference type="EMBL" id="BSTJ01000003">
    <property type="protein sequence ID" value="GLY74417.1"/>
    <property type="molecule type" value="Genomic_DNA"/>
</dbReference>
<dbReference type="InterPro" id="IPR011032">
    <property type="entry name" value="GroES-like_sf"/>
</dbReference>
<dbReference type="PANTHER" id="PTHR43677:SF11">
    <property type="entry name" value="ZINC-CONTAINING ALCOHOL DEHYDROGENASE"/>
    <property type="match status" value="1"/>
</dbReference>
<reference evidence="2" key="1">
    <citation type="submission" date="2023-03" db="EMBL/GenBank/DDBJ databases">
        <title>Actinoallomurus iriomotensis NBRC 103681.</title>
        <authorList>
            <person name="Ichikawa N."/>
            <person name="Sato H."/>
            <person name="Tonouchi N."/>
        </authorList>
    </citation>
    <scope>NUCLEOTIDE SEQUENCE</scope>
    <source>
        <strain evidence="2">NBRC 103681</strain>
    </source>
</reference>
<dbReference type="InterPro" id="IPR051397">
    <property type="entry name" value="Zn-ADH-like_protein"/>
</dbReference>
<dbReference type="AlphaFoldDB" id="A0A9W6RI17"/>
<evidence type="ECO:0000313" key="2">
    <source>
        <dbReference type="EMBL" id="GLY74417.1"/>
    </source>
</evidence>
<dbReference type="RefSeq" id="WP_285620228.1">
    <property type="nucleotide sequence ID" value="NZ_BSTJ01000003.1"/>
</dbReference>
<dbReference type="Proteomes" id="UP001165135">
    <property type="component" value="Unassembled WGS sequence"/>
</dbReference>
<dbReference type="CDD" id="cd05188">
    <property type="entry name" value="MDR"/>
    <property type="match status" value="1"/>
</dbReference>
<dbReference type="SUPFAM" id="SSF50129">
    <property type="entry name" value="GroES-like"/>
    <property type="match status" value="1"/>
</dbReference>
<comment type="caution">
    <text evidence="2">The sequence shown here is derived from an EMBL/GenBank/DDBJ whole genome shotgun (WGS) entry which is preliminary data.</text>
</comment>
<dbReference type="Gene3D" id="3.40.50.720">
    <property type="entry name" value="NAD(P)-binding Rossmann-like Domain"/>
    <property type="match status" value="1"/>
</dbReference>
<dbReference type="InterPro" id="IPR036291">
    <property type="entry name" value="NAD(P)-bd_dom_sf"/>
</dbReference>
<dbReference type="SUPFAM" id="SSF51735">
    <property type="entry name" value="NAD(P)-binding Rossmann-fold domains"/>
    <property type="match status" value="1"/>
</dbReference>
<gene>
    <name evidence="2" type="ORF">Airi01_026840</name>
</gene>
<evidence type="ECO:0000259" key="1">
    <source>
        <dbReference type="SMART" id="SM00829"/>
    </source>
</evidence>
<protein>
    <submittedName>
        <fullName evidence="2">Zinc-binding dehydrogenase</fullName>
    </submittedName>
</protein>